<dbReference type="InterPro" id="IPR012340">
    <property type="entry name" value="NA-bd_OB-fold"/>
</dbReference>
<dbReference type="Pfam" id="PF00436">
    <property type="entry name" value="SSB"/>
    <property type="match status" value="1"/>
</dbReference>
<accession>C0CR03</accession>
<dbReference type="SUPFAM" id="SSF50249">
    <property type="entry name" value="Nucleic acid-binding proteins"/>
    <property type="match status" value="2"/>
</dbReference>
<dbReference type="GeneID" id="86822258"/>
<proteinExistence type="predicted"/>
<evidence type="ECO:0000256" key="2">
    <source>
        <dbReference type="PROSITE-ProRule" id="PRU00252"/>
    </source>
</evidence>
<sequence>MEINKVIVAGKLQKEFEYDHTAYGERFYKNVILTRRKSGIYDEVPILITEKLVNAKEDYQNASALIYGDLRSYNLLDTKGKHLIVKAFVKELCLSEKDIQENEVIITGYIGKKPVYRETPKGKFITDIFLIVPRTEKRTSCIPCICWGDTAHCASMLGVGSKLRVYGRIQSRQYVKKIPDENMKVMTTYEVSIRKMEAINENSNS</sequence>
<evidence type="ECO:0008006" key="5">
    <source>
        <dbReference type="Google" id="ProtNLM"/>
    </source>
</evidence>
<organism evidence="3 4">
    <name type="scientific">Blautia hydrogenotrophica (strain DSM 10507 / JCM 14656 / S5a33)</name>
    <name type="common">Ruminococcus hydrogenotrophicus</name>
    <dbReference type="NCBI Taxonomy" id="476272"/>
    <lineage>
        <taxon>Bacteria</taxon>
        <taxon>Bacillati</taxon>
        <taxon>Bacillota</taxon>
        <taxon>Clostridia</taxon>
        <taxon>Lachnospirales</taxon>
        <taxon>Lachnospiraceae</taxon>
        <taxon>Blautia</taxon>
    </lineage>
</organism>
<dbReference type="AlphaFoldDB" id="C0CR03"/>
<dbReference type="NCBIfam" id="NF004476">
    <property type="entry name" value="PRK05813.1"/>
    <property type="match status" value="1"/>
</dbReference>
<gene>
    <name evidence="3" type="ORF">RUMHYD_03316</name>
</gene>
<dbReference type="eggNOG" id="COG0629">
    <property type="taxonomic scope" value="Bacteria"/>
</dbReference>
<name>C0CR03_BLAHS</name>
<reference evidence="3 4" key="1">
    <citation type="submission" date="2009-01" db="EMBL/GenBank/DDBJ databases">
        <authorList>
            <person name="Fulton L."/>
            <person name="Clifton S."/>
            <person name="Fulton B."/>
            <person name="Xu J."/>
            <person name="Minx P."/>
            <person name="Pepin K.H."/>
            <person name="Johnson M."/>
            <person name="Bhonagiri V."/>
            <person name="Nash W.E."/>
            <person name="Mardis E.R."/>
            <person name="Wilson R.K."/>
        </authorList>
    </citation>
    <scope>NUCLEOTIDE SEQUENCE [LARGE SCALE GENOMIC DNA]</scope>
    <source>
        <strain evidence="4">DSM 10507 / JCM 14656 / S5a33</strain>
    </source>
</reference>
<evidence type="ECO:0000256" key="1">
    <source>
        <dbReference type="ARBA" id="ARBA00023125"/>
    </source>
</evidence>
<dbReference type="Proteomes" id="UP000003100">
    <property type="component" value="Unassembled WGS sequence"/>
</dbReference>
<protein>
    <recommendedName>
        <fullName evidence="5">Single-stranded DNA-binding protein</fullName>
    </recommendedName>
</protein>
<dbReference type="Gene3D" id="2.40.50.140">
    <property type="entry name" value="Nucleic acid-binding proteins"/>
    <property type="match status" value="2"/>
</dbReference>
<dbReference type="PATRIC" id="fig|476272.21.peg.592"/>
<dbReference type="HOGENOM" id="CLU_1218081_0_0_9"/>
<keyword evidence="1 2" id="KW-0238">DNA-binding</keyword>
<evidence type="ECO:0000313" key="3">
    <source>
        <dbReference type="EMBL" id="EEG47766.1"/>
    </source>
</evidence>
<dbReference type="InterPro" id="IPR000424">
    <property type="entry name" value="Primosome_PriB/ssb"/>
</dbReference>
<dbReference type="GO" id="GO:0003697">
    <property type="term" value="F:single-stranded DNA binding"/>
    <property type="evidence" value="ECO:0007669"/>
    <property type="project" value="InterPro"/>
</dbReference>
<dbReference type="EMBL" id="ACBZ01000177">
    <property type="protein sequence ID" value="EEG47766.1"/>
    <property type="molecule type" value="Genomic_DNA"/>
</dbReference>
<dbReference type="PROSITE" id="PS50935">
    <property type="entry name" value="SSB"/>
    <property type="match status" value="1"/>
</dbReference>
<keyword evidence="4" id="KW-1185">Reference proteome</keyword>
<evidence type="ECO:0000313" key="4">
    <source>
        <dbReference type="Proteomes" id="UP000003100"/>
    </source>
</evidence>
<reference evidence="3 4" key="2">
    <citation type="submission" date="2009-02" db="EMBL/GenBank/DDBJ databases">
        <title>Draft genome sequence of Blautia hydrogenotrophica DSM 10507 (Ruminococcus hydrogenotrophicus DSM 10507).</title>
        <authorList>
            <person name="Sudarsanam P."/>
            <person name="Ley R."/>
            <person name="Guruge J."/>
            <person name="Turnbaugh P.J."/>
            <person name="Mahowald M."/>
            <person name="Liep D."/>
            <person name="Gordon J."/>
        </authorList>
    </citation>
    <scope>NUCLEOTIDE SEQUENCE [LARGE SCALE GENOMIC DNA]</scope>
    <source>
        <strain evidence="4">DSM 10507 / JCM 14656 / S5a33</strain>
    </source>
</reference>
<dbReference type="RefSeq" id="WP_005951443.1">
    <property type="nucleotide sequence ID" value="NZ_CP136423.1"/>
</dbReference>